<dbReference type="HOGENOM" id="CLU_160445_1_0_2"/>
<proteinExistence type="predicted"/>
<dbReference type="AlphaFoldDB" id="B8D3S5"/>
<dbReference type="RefSeq" id="WP_012608098.1">
    <property type="nucleotide sequence ID" value="NC_011766.1"/>
</dbReference>
<reference evidence="1 2" key="1">
    <citation type="journal article" date="2009" name="J. Bacteriol.">
        <title>Complete genome sequence of the anaerobic, protein-degrading hyperthermophilic crenarchaeon Desulfurococcus kamchatkensis.</title>
        <authorList>
            <person name="Ravin N.V."/>
            <person name="Mardanov A.V."/>
            <person name="Beletsky A.V."/>
            <person name="Kublanov I.V."/>
            <person name="Kolganova T.V."/>
            <person name="Lebedinsky A.V."/>
            <person name="Chernyh N.A."/>
            <person name="Bonch-Osmolovskaya E.A."/>
            <person name="Skryabin K.G."/>
        </authorList>
    </citation>
    <scope>NUCLEOTIDE SEQUENCE [LARGE SCALE GENOMIC DNA]</scope>
    <source>
        <strain evidence="2">DSM 18924 / JCM 16383 / VKM B-2413 / 1221n</strain>
    </source>
</reference>
<accession>B8D3S5</accession>
<gene>
    <name evidence="1" type="ordered locus">DKAM_0430</name>
</gene>
<dbReference type="Proteomes" id="UP000006903">
    <property type="component" value="Chromosome"/>
</dbReference>
<name>B8D3S5_DESA1</name>
<dbReference type="eggNOG" id="arCOG03647">
    <property type="taxonomic scope" value="Archaea"/>
</dbReference>
<dbReference type="KEGG" id="dka:DKAM_0430"/>
<sequence>MEKNRLLHEVVFSALEAYNKTRSPEATARLVSISEEDGIVVVEFEGSFCLTCGVRDWVEDYAYILRSMGCEARLIEYRETGDNEFKRLGIFKLDLCRQGD</sequence>
<organism evidence="1 2">
    <name type="scientific">Desulfurococcus amylolyticus (strain DSM 18924 / JCM 16383 / VKM B-2413 / 1221n)</name>
    <name type="common">Desulfurococcus kamchatkensis</name>
    <dbReference type="NCBI Taxonomy" id="490899"/>
    <lineage>
        <taxon>Archaea</taxon>
        <taxon>Thermoproteota</taxon>
        <taxon>Thermoprotei</taxon>
        <taxon>Desulfurococcales</taxon>
        <taxon>Desulfurococcaceae</taxon>
        <taxon>Desulfurococcus</taxon>
    </lineage>
</organism>
<dbReference type="GeneID" id="7170672"/>
<evidence type="ECO:0000313" key="1">
    <source>
        <dbReference type="EMBL" id="ACL10756.1"/>
    </source>
</evidence>
<evidence type="ECO:0000313" key="2">
    <source>
        <dbReference type="Proteomes" id="UP000006903"/>
    </source>
</evidence>
<dbReference type="STRING" id="490899.DKAM_0430"/>
<dbReference type="EMBL" id="CP001140">
    <property type="protein sequence ID" value="ACL10756.1"/>
    <property type="molecule type" value="Genomic_DNA"/>
</dbReference>
<protein>
    <submittedName>
        <fullName evidence="1">Uncharacterized protein</fullName>
    </submittedName>
</protein>